<evidence type="ECO:0000256" key="4">
    <source>
        <dbReference type="ARBA" id="ARBA00023242"/>
    </source>
</evidence>
<name>A0A067MX76_BOTB1</name>
<evidence type="ECO:0000256" key="5">
    <source>
        <dbReference type="RuleBase" id="RU368021"/>
    </source>
</evidence>
<dbReference type="InterPro" id="IPR011989">
    <property type="entry name" value="ARM-like"/>
</dbReference>
<dbReference type="SUPFAM" id="SSF48371">
    <property type="entry name" value="ARM repeat"/>
    <property type="match status" value="1"/>
</dbReference>
<keyword evidence="9" id="KW-1185">Reference proteome</keyword>
<dbReference type="PANTHER" id="PTHR16056">
    <property type="entry name" value="REGULATOR OF MICROTUBULE DYNAMICS PROTEIN"/>
    <property type="match status" value="1"/>
</dbReference>
<accession>A0A067MX76</accession>
<evidence type="ECO:0000256" key="6">
    <source>
        <dbReference type="SAM" id="MobiDB-lite"/>
    </source>
</evidence>
<gene>
    <name evidence="8" type="ORF">BOTBODRAFT_27733</name>
</gene>
<comment type="function">
    <text evidence="1 5">Component of the RIX1 complex required for processing of ITS2 sequences from 35S pre-rRNA.</text>
</comment>
<dbReference type="HOGENOM" id="CLU_013988_0_0_1"/>
<comment type="subcellular location">
    <subcellularLocation>
        <location evidence="2 5">Nucleus</location>
    </subcellularLocation>
</comment>
<evidence type="ECO:0000313" key="8">
    <source>
        <dbReference type="EMBL" id="KDQ20313.1"/>
    </source>
</evidence>
<dbReference type="InterPro" id="IPR016024">
    <property type="entry name" value="ARM-type_fold"/>
</dbReference>
<dbReference type="OrthoDB" id="361362at2759"/>
<dbReference type="Proteomes" id="UP000027195">
    <property type="component" value="Unassembled WGS sequence"/>
</dbReference>
<reference evidence="9" key="1">
    <citation type="journal article" date="2014" name="Proc. Natl. Acad. Sci. U.S.A.">
        <title>Extensive sampling of basidiomycete genomes demonstrates inadequacy of the white-rot/brown-rot paradigm for wood decay fungi.</title>
        <authorList>
            <person name="Riley R."/>
            <person name="Salamov A.A."/>
            <person name="Brown D.W."/>
            <person name="Nagy L.G."/>
            <person name="Floudas D."/>
            <person name="Held B.W."/>
            <person name="Levasseur A."/>
            <person name="Lombard V."/>
            <person name="Morin E."/>
            <person name="Otillar R."/>
            <person name="Lindquist E.A."/>
            <person name="Sun H."/>
            <person name="LaButti K.M."/>
            <person name="Schmutz J."/>
            <person name="Jabbour D."/>
            <person name="Luo H."/>
            <person name="Baker S.E."/>
            <person name="Pisabarro A.G."/>
            <person name="Walton J.D."/>
            <person name="Blanchette R.A."/>
            <person name="Henrissat B."/>
            <person name="Martin F."/>
            <person name="Cullen D."/>
            <person name="Hibbett D.S."/>
            <person name="Grigoriev I.V."/>
        </authorList>
    </citation>
    <scope>NUCLEOTIDE SEQUENCE [LARGE SCALE GENOMIC DNA]</scope>
    <source>
        <strain evidence="9">FD-172 SS1</strain>
    </source>
</reference>
<keyword evidence="5" id="KW-0698">rRNA processing</keyword>
<dbReference type="AlphaFoldDB" id="A0A067MX76"/>
<dbReference type="GO" id="GO:0120330">
    <property type="term" value="C:rixosome complex"/>
    <property type="evidence" value="ECO:0007669"/>
    <property type="project" value="UniProtKB-UniRule"/>
</dbReference>
<dbReference type="EMBL" id="KL198018">
    <property type="protein sequence ID" value="KDQ20313.1"/>
    <property type="molecule type" value="Genomic_DNA"/>
</dbReference>
<dbReference type="InterPro" id="IPR024679">
    <property type="entry name" value="Ipi1_N"/>
</dbReference>
<dbReference type="STRING" id="930990.A0A067MX76"/>
<keyword evidence="4 5" id="KW-0539">Nucleus</keyword>
<feature type="compositionally biased region" description="Basic residues" evidence="6">
    <location>
        <begin position="1"/>
        <end position="10"/>
    </location>
</feature>
<dbReference type="Pfam" id="PF12333">
    <property type="entry name" value="Ipi1_N"/>
    <property type="match status" value="1"/>
</dbReference>
<evidence type="ECO:0000256" key="1">
    <source>
        <dbReference type="ARBA" id="ARBA00002355"/>
    </source>
</evidence>
<organism evidence="8 9">
    <name type="scientific">Botryobasidium botryosum (strain FD-172 SS1)</name>
    <dbReference type="NCBI Taxonomy" id="930990"/>
    <lineage>
        <taxon>Eukaryota</taxon>
        <taxon>Fungi</taxon>
        <taxon>Dikarya</taxon>
        <taxon>Basidiomycota</taxon>
        <taxon>Agaricomycotina</taxon>
        <taxon>Agaricomycetes</taxon>
        <taxon>Cantharellales</taxon>
        <taxon>Botryobasidiaceae</taxon>
        <taxon>Botryobasidium</taxon>
    </lineage>
</organism>
<evidence type="ECO:0000256" key="2">
    <source>
        <dbReference type="ARBA" id="ARBA00004123"/>
    </source>
</evidence>
<dbReference type="GO" id="GO:0006364">
    <property type="term" value="P:rRNA processing"/>
    <property type="evidence" value="ECO:0007669"/>
    <property type="project" value="UniProtKB-UniRule"/>
</dbReference>
<feature type="region of interest" description="Disordered" evidence="6">
    <location>
        <begin position="1"/>
        <end position="36"/>
    </location>
</feature>
<comment type="similarity">
    <text evidence="3 5">Belongs to the IPI1/TEX10 family.</text>
</comment>
<dbReference type="GO" id="GO:0005634">
    <property type="term" value="C:nucleus"/>
    <property type="evidence" value="ECO:0007669"/>
    <property type="project" value="UniProtKB-SubCell"/>
</dbReference>
<comment type="subunit">
    <text evidence="5">Component of the RIX1 complex.</text>
</comment>
<dbReference type="PANTHER" id="PTHR16056:SF2">
    <property type="entry name" value="TESTIS-EXPRESSED PROTEIN 10"/>
    <property type="match status" value="1"/>
</dbReference>
<dbReference type="InParanoid" id="A0A067MX76"/>
<evidence type="ECO:0000259" key="7">
    <source>
        <dbReference type="Pfam" id="PF12333"/>
    </source>
</evidence>
<dbReference type="Gene3D" id="1.25.10.10">
    <property type="entry name" value="Leucine-rich Repeat Variant"/>
    <property type="match status" value="1"/>
</dbReference>
<keyword evidence="5" id="KW-0690">Ribosome biogenesis</keyword>
<protein>
    <recommendedName>
        <fullName evidence="5">Pre-rRNA-processing protein</fullName>
    </recommendedName>
</protein>
<sequence>MPKSSKKKKEKTADFSKAKLKLGKGKQQATNATDTSYKARSIALPTQSITVEKDDGEPTTKRNLTLDDLLTHMKHYNAATRKDAIFGLRELLSANPDLIIPSLSTLINGCTRIVGDDDVSVRKSMLGFLEWLFSRVPAVKLAPHTNILMLFITSSLSHIYPEIRIDAIRFLDIMLEFVPEVVVGGWVGWNVAGYSAADGNDHKDTQGSGSNGAQHGQRVLEGYLALLNLRSRQATSANDTAPASSLSSVVLSSTSKLILLKSLSSFLRISLSGSQDASESPSTEQAAWYLASSFSSGQAYRTFIQLLEPIRTASVHSSSCPKPTFVSWQPQVDPFGVQEFDGGEVFMETFELGDVHLAGLESWKLDELVGLESILESYQSVGAGALIIVADLACTLHPILLATFLDTAPTVFGPQSQTPSSGIQVLDVNVELVCAVGEIAKELYGAILRNSADLSADTRSTVSENLRGLLGHMSPYFPFGVDELYQRDLKSEQLLQGLNLSYCELTSLLVLASEASASLKGKAKAANEKLTAQAQRVAEYVVKALKGELVSISQPMGQALSAGAYTSLLPTIWSLINQPHGDPGQVRPLHDPNISRTVLQAALEHYSRTGFSSAVKKTAAEFIARLFLLQSEPQYQGFFRISSGTYGLEFTEWITSLPRTVWELGPGHPGASEVILLFLLRSLQRRFSFLKANWSTEVQKRFALYFNVDHPTRGHILGPFTKLTTPSLRRLALDVAVSFRGSSATETEEQDKLENAVQKAVTGTEVEAYWREIQASFASRL</sequence>
<evidence type="ECO:0000313" key="9">
    <source>
        <dbReference type="Proteomes" id="UP000027195"/>
    </source>
</evidence>
<feature type="domain" description="Pre-rRNA-processing protein Ipi1 N-terminal" evidence="7">
    <location>
        <begin position="140"/>
        <end position="267"/>
    </location>
</feature>
<evidence type="ECO:0000256" key="3">
    <source>
        <dbReference type="ARBA" id="ARBA00006427"/>
    </source>
</evidence>
<proteinExistence type="inferred from homology"/>